<evidence type="ECO:0000259" key="1">
    <source>
        <dbReference type="Pfam" id="PF13243"/>
    </source>
</evidence>
<dbReference type="Pfam" id="PF13243">
    <property type="entry name" value="SQHop_cyclase_C"/>
    <property type="match status" value="1"/>
</dbReference>
<reference evidence="2" key="1">
    <citation type="submission" date="2022-11" db="EMBL/GenBank/DDBJ databases">
        <title>Minimal conservation of predation-associated metabolite biosynthetic gene clusters underscores biosynthetic potential of Myxococcota including descriptions for ten novel species: Archangium lansinium sp. nov., Myxococcus landrumus sp. nov., Nannocystis bai.</title>
        <authorList>
            <person name="Ahearne A."/>
            <person name="Stevens C."/>
            <person name="Phillips K."/>
        </authorList>
    </citation>
    <scope>NUCLEOTIDE SEQUENCE</scope>
    <source>
        <strain evidence="2">Na p29</strain>
    </source>
</reference>
<organism evidence="2 3">
    <name type="scientific">Nannocystis pusilla</name>
    <dbReference type="NCBI Taxonomy" id="889268"/>
    <lineage>
        <taxon>Bacteria</taxon>
        <taxon>Pseudomonadati</taxon>
        <taxon>Myxococcota</taxon>
        <taxon>Polyangia</taxon>
        <taxon>Nannocystales</taxon>
        <taxon>Nannocystaceae</taxon>
        <taxon>Nannocystis</taxon>
    </lineage>
</organism>
<dbReference type="Gene3D" id="1.10.600.10">
    <property type="entry name" value="Farnesyl Diphosphate Synthase"/>
    <property type="match status" value="1"/>
</dbReference>
<comment type="caution">
    <text evidence="2">The sequence shown here is derived from an EMBL/GenBank/DDBJ whole genome shotgun (WGS) entry which is preliminary data.</text>
</comment>
<dbReference type="AlphaFoldDB" id="A0A9X3F264"/>
<dbReference type="InterPro" id="IPR008949">
    <property type="entry name" value="Isoprenoid_synthase_dom_sf"/>
</dbReference>
<evidence type="ECO:0000313" key="2">
    <source>
        <dbReference type="EMBL" id="MCY1013895.1"/>
    </source>
</evidence>
<dbReference type="EMBL" id="JAPNKE010000002">
    <property type="protein sequence ID" value="MCY1013895.1"/>
    <property type="molecule type" value="Genomic_DNA"/>
</dbReference>
<evidence type="ECO:0000313" key="3">
    <source>
        <dbReference type="Proteomes" id="UP001150924"/>
    </source>
</evidence>
<dbReference type="InterPro" id="IPR008930">
    <property type="entry name" value="Terpenoid_cyclase/PrenylTrfase"/>
</dbReference>
<dbReference type="RefSeq" id="WP_267778066.1">
    <property type="nucleotide sequence ID" value="NZ_JAPNKE010000002.1"/>
</dbReference>
<dbReference type="Pfam" id="PF19086">
    <property type="entry name" value="Terpene_syn_C_2"/>
    <property type="match status" value="1"/>
</dbReference>
<dbReference type="Proteomes" id="UP001150924">
    <property type="component" value="Unassembled WGS sequence"/>
</dbReference>
<keyword evidence="3" id="KW-1185">Reference proteome</keyword>
<feature type="domain" description="Squalene cyclase C-terminal" evidence="1">
    <location>
        <begin position="149"/>
        <end position="280"/>
    </location>
</feature>
<accession>A0A9X3F264</accession>
<dbReference type="SUPFAM" id="SSF48576">
    <property type="entry name" value="Terpenoid synthases"/>
    <property type="match status" value="1"/>
</dbReference>
<dbReference type="SUPFAM" id="SSF48239">
    <property type="entry name" value="Terpenoid cyclases/Protein prenyltransferases"/>
    <property type="match status" value="1"/>
</dbReference>
<dbReference type="Gene3D" id="1.50.10.20">
    <property type="match status" value="1"/>
</dbReference>
<gene>
    <name evidence="2" type="ORF">OV079_51895</name>
</gene>
<protein>
    <recommendedName>
        <fullName evidence="1">Squalene cyclase C-terminal domain-containing protein</fullName>
    </recommendedName>
</protein>
<name>A0A9X3F264_9BACT</name>
<sequence>MQAPRSGFFFNPISTALAYIALCIAAPTSDPWFVLRSQLLEHQQADGSWRFCTSDVWDTSLIVRAFAGQPAFVQTALQPALDFLQATQNVDGGWPFRSGVESDNDTTGAVVLALRGTMQGERTKDRALAYLGRVQMDSGLWRTWQSRDDPPVEDVVAHVLSALDAYRGRHRIAVGAARRWLAAEVERRGVWAASWYRGEPYALAEIGRALGPDHALVRHGVDALAARQNEDGGWSPEPGGASTASATGLALQAIVDRHPARVDRALQYLVDAQRADGTWPGHPDMFGPRPLLSHFTTHTQAFVVGGIRRRCAATGRGRRASPRSRKERPDMSRIAAAVDQVLLSRITAWAADIEDFAVHHAADGLYVAEACVDPEVDGREEVFAIALVSAFWFWFDDRSDKFLRAEQTPVDWATLIAYGEDEPPAVLGDTPEVRFFQRLCDLLRPLAGRPDEHRWFRVGSAKVFRAMYAEERMSRDAEARSLVECIETGAHSTTLPSILTAAYLVRRLDRPRRHGDPRVGNVERYLYLSQRLLNDLVSAEKERREGHAGRVSNAVLLLERELPPAQARAFVEAQRQGYERLLQHNLDRLGTRDPFAATLSRLVRCIHRWYATGPLRFETDPGR</sequence>
<proteinExistence type="predicted"/>
<dbReference type="InterPro" id="IPR032696">
    <property type="entry name" value="SQ_cyclase_C"/>
</dbReference>